<sequence>MKISLVFALLFVVLWGCSDKQKNEALYRITDSDTVYVCDASKVFELRRMNLSEWISDFKMICFENSDTAFFKAWKVYITEHYIGILQDAMSPFKLFDHNGRFVCNIGRIGEGPGEYTTLYSAAIDEKTNRVCLAPFRGKKLFIYDLQGNLIGSVHVGDMQKPQVRFEGDGSISLIHLCLKGITDFQYARIDTNNHLMRTPPNKNRAIDPYDKDGAFVGYNHEVWFYNNQVDFSYMTTASDTLYRIHTRNGQISPRFVMTNHKGYGCTYNELPSCFMVKLFSLEHEAEELKSNMIVVDKEPRQAYYVKITNDKVGGIPCFALPYANNGWYHEMYEPSDLVEKIDEHLNRGHCSDKDKRFLQVLRNSIDEEGNNIMFIGKLLNQE</sequence>
<dbReference type="RefSeq" id="WP_074449232.1">
    <property type="nucleotide sequence ID" value="NZ_FMMM01000001.1"/>
</dbReference>
<name>A0A1D3UBT9_TANFO</name>
<protein>
    <recommendedName>
        <fullName evidence="3">6-bladed beta-propeller</fullName>
    </recommendedName>
</protein>
<proteinExistence type="predicted"/>
<dbReference type="AlphaFoldDB" id="A0A1D3UBT9"/>
<dbReference type="OrthoDB" id="1096118at2"/>
<gene>
    <name evidence="1" type="ORF">TFUB20_00056</name>
</gene>
<organism evidence="1 2">
    <name type="scientific">Tannerella forsythia</name>
    <name type="common">Bacteroides forsythus</name>
    <dbReference type="NCBI Taxonomy" id="28112"/>
    <lineage>
        <taxon>Bacteria</taxon>
        <taxon>Pseudomonadati</taxon>
        <taxon>Bacteroidota</taxon>
        <taxon>Bacteroidia</taxon>
        <taxon>Bacteroidales</taxon>
        <taxon>Tannerellaceae</taxon>
        <taxon>Tannerella</taxon>
    </lineage>
</organism>
<dbReference type="Pfam" id="PF17170">
    <property type="entry name" value="DUF5128"/>
    <property type="match status" value="1"/>
</dbReference>
<accession>A0A1D3UBT9</accession>
<evidence type="ECO:0000313" key="1">
    <source>
        <dbReference type="EMBL" id="SCQ17561.1"/>
    </source>
</evidence>
<evidence type="ECO:0000313" key="2">
    <source>
        <dbReference type="Proteomes" id="UP000182057"/>
    </source>
</evidence>
<reference evidence="1 2" key="1">
    <citation type="submission" date="2016-09" db="EMBL/GenBank/DDBJ databases">
        <authorList>
            <person name="Capua I."/>
            <person name="De Benedictis P."/>
            <person name="Joannis T."/>
            <person name="Lombin L.H."/>
            <person name="Cattoli G."/>
        </authorList>
    </citation>
    <scope>NUCLEOTIDE SEQUENCE [LARGE SCALE GENOMIC DNA]</scope>
    <source>
        <strain evidence="1 2">UB20</strain>
    </source>
</reference>
<dbReference type="Proteomes" id="UP000182057">
    <property type="component" value="Unassembled WGS sequence"/>
</dbReference>
<evidence type="ECO:0008006" key="3">
    <source>
        <dbReference type="Google" id="ProtNLM"/>
    </source>
</evidence>
<dbReference type="EMBL" id="FMMM01000001">
    <property type="protein sequence ID" value="SCQ17561.1"/>
    <property type="molecule type" value="Genomic_DNA"/>
</dbReference>